<dbReference type="FunFam" id="3.30.56.70:FF:000001">
    <property type="entry name" value="tRNA (guanine(26)-N(2))-dimethyltransferase"/>
    <property type="match status" value="1"/>
</dbReference>
<gene>
    <name evidence="11" type="ORF">GEV33_007260</name>
</gene>
<evidence type="ECO:0000256" key="5">
    <source>
        <dbReference type="ARBA" id="ARBA00022694"/>
    </source>
</evidence>
<dbReference type="SUPFAM" id="SSF53335">
    <property type="entry name" value="S-adenosyl-L-methionine-dependent methyltransferases"/>
    <property type="match status" value="1"/>
</dbReference>
<dbReference type="InterPro" id="IPR002905">
    <property type="entry name" value="Trm1"/>
</dbReference>
<dbReference type="FunFam" id="3.40.50.150:FF:000051">
    <property type="entry name" value="tRNA (guanine(26)-N(2))-dimethyltransferase"/>
    <property type="match status" value="1"/>
</dbReference>
<dbReference type="InterPro" id="IPR029063">
    <property type="entry name" value="SAM-dependent_MTases_sf"/>
</dbReference>
<evidence type="ECO:0000256" key="6">
    <source>
        <dbReference type="ARBA" id="ARBA00022884"/>
    </source>
</evidence>
<name>A0A8J6HJK6_TENMO</name>
<dbReference type="Gene3D" id="3.30.56.70">
    <property type="entry name" value="N2,N2-dimethylguanosine tRNA methyltransferase, C-terminal domain"/>
    <property type="match status" value="1"/>
</dbReference>
<dbReference type="EC" id="2.1.1.216" evidence="7 10"/>
<comment type="catalytic activity">
    <reaction evidence="8 10">
        <text>guanosine(26) in tRNA + 2 S-adenosyl-L-methionine = N(2)-dimethylguanosine(26) in tRNA + 2 S-adenosyl-L-homocysteine + 2 H(+)</text>
        <dbReference type="Rhea" id="RHEA:43140"/>
        <dbReference type="Rhea" id="RHEA-COMP:10359"/>
        <dbReference type="Rhea" id="RHEA-COMP:10360"/>
        <dbReference type="ChEBI" id="CHEBI:15378"/>
        <dbReference type="ChEBI" id="CHEBI:57856"/>
        <dbReference type="ChEBI" id="CHEBI:59789"/>
        <dbReference type="ChEBI" id="CHEBI:74269"/>
        <dbReference type="ChEBI" id="CHEBI:74513"/>
        <dbReference type="EC" id="2.1.1.216"/>
    </reaction>
</comment>
<evidence type="ECO:0000256" key="4">
    <source>
        <dbReference type="ARBA" id="ARBA00022691"/>
    </source>
</evidence>
<dbReference type="CDD" id="cd02440">
    <property type="entry name" value="AdoMet_MTases"/>
    <property type="match status" value="1"/>
</dbReference>
<protein>
    <recommendedName>
        <fullName evidence="9 10">tRNA (guanine(26)-N(2))-dimethyltransferase</fullName>
        <ecNumber evidence="7 10">2.1.1.216</ecNumber>
    </recommendedName>
</protein>
<evidence type="ECO:0000256" key="9">
    <source>
        <dbReference type="ARBA" id="ARBA00074266"/>
    </source>
</evidence>
<keyword evidence="3 10" id="KW-0808">Transferase</keyword>
<dbReference type="AlphaFoldDB" id="A0A8J6HJK6"/>
<organism evidence="11 12">
    <name type="scientific">Tenebrio molitor</name>
    <name type="common">Yellow mealworm beetle</name>
    <dbReference type="NCBI Taxonomy" id="7067"/>
    <lineage>
        <taxon>Eukaryota</taxon>
        <taxon>Metazoa</taxon>
        <taxon>Ecdysozoa</taxon>
        <taxon>Arthropoda</taxon>
        <taxon>Hexapoda</taxon>
        <taxon>Insecta</taxon>
        <taxon>Pterygota</taxon>
        <taxon>Neoptera</taxon>
        <taxon>Endopterygota</taxon>
        <taxon>Coleoptera</taxon>
        <taxon>Polyphaga</taxon>
        <taxon>Cucujiformia</taxon>
        <taxon>Tenebrionidae</taxon>
        <taxon>Tenebrio</taxon>
    </lineage>
</organism>
<evidence type="ECO:0000256" key="3">
    <source>
        <dbReference type="ARBA" id="ARBA00022679"/>
    </source>
</evidence>
<sequence length="474" mass="52767">MEGSEVKEISEGMARIKTYGNVFYNPVQQFNRDLSVIVLNAFAKEYKPESQTPWEAGTKYDDGIIILEALSATGLRSIRYAKEVKGVKEIVANDISVKAVDDIKRNISANAVEDLVTASHDDATMLMYMCRKERRFDAIDLDPYGSPSIFLDSAVQTVKEGGLLLVTSTDMAVLAGNSPETCHSKYGAISLRTKACHEMALRILLQCIESHANRYGRYIVPLLSLSADFYIRVFVRVFTSAKICKQTLSKLSTVYHCTGCGSFVLEPLGVIKFNEKNQQIKYGLPTRSLGGSCQHCDHPHHVGGPIWNAPLHSPQFVEKLLAEVPQHLGTFKRIEGVLNVIKEELPDSPLYYTLEQLSGTLHVETPSMIMIRSAILNGGYKVSYTHMNKTSIKTNAPAKFIWDVMRIWQSKHPISKKRSVKSTPATTILGKSTDFEVSFEYNAEANPESKKLGLLRFPQNPLPNWGPGTRATAM</sequence>
<keyword evidence="1 10" id="KW-0820">tRNA-binding</keyword>
<dbReference type="NCBIfam" id="TIGR00308">
    <property type="entry name" value="TRM1"/>
    <property type="match status" value="1"/>
</dbReference>
<accession>A0A8J6HJK6</accession>
<dbReference type="Proteomes" id="UP000719412">
    <property type="component" value="Unassembled WGS sequence"/>
</dbReference>
<evidence type="ECO:0000313" key="12">
    <source>
        <dbReference type="Proteomes" id="UP000719412"/>
    </source>
</evidence>
<keyword evidence="5 10" id="KW-0819">tRNA processing</keyword>
<dbReference type="EMBL" id="JABDTM020022982">
    <property type="protein sequence ID" value="KAH0815532.1"/>
    <property type="molecule type" value="Genomic_DNA"/>
</dbReference>
<dbReference type="GO" id="GO:0002940">
    <property type="term" value="P:tRNA N2-guanine methylation"/>
    <property type="evidence" value="ECO:0007669"/>
    <property type="project" value="TreeGrafter"/>
</dbReference>
<dbReference type="GO" id="GO:0000049">
    <property type="term" value="F:tRNA binding"/>
    <property type="evidence" value="ECO:0007669"/>
    <property type="project" value="UniProtKB-UniRule"/>
</dbReference>
<dbReference type="GO" id="GO:0005634">
    <property type="term" value="C:nucleus"/>
    <property type="evidence" value="ECO:0007669"/>
    <property type="project" value="TreeGrafter"/>
</dbReference>
<evidence type="ECO:0000256" key="2">
    <source>
        <dbReference type="ARBA" id="ARBA00022603"/>
    </source>
</evidence>
<dbReference type="Gene3D" id="3.40.50.150">
    <property type="entry name" value="Vaccinia Virus protein VP39"/>
    <property type="match status" value="1"/>
</dbReference>
<reference evidence="11" key="2">
    <citation type="submission" date="2021-08" db="EMBL/GenBank/DDBJ databases">
        <authorList>
            <person name="Eriksson T."/>
        </authorList>
    </citation>
    <scope>NUCLEOTIDE SEQUENCE</scope>
    <source>
        <strain evidence="11">Stoneville</strain>
        <tissue evidence="11">Whole head</tissue>
    </source>
</reference>
<keyword evidence="4 10" id="KW-0949">S-adenosyl-L-methionine</keyword>
<evidence type="ECO:0000256" key="8">
    <source>
        <dbReference type="ARBA" id="ARBA00051897"/>
    </source>
</evidence>
<dbReference type="PANTHER" id="PTHR10631:SF3">
    <property type="entry name" value="TRNA (GUANINE(26)-N(2))-DIMETHYLTRANSFERASE"/>
    <property type="match status" value="1"/>
</dbReference>
<evidence type="ECO:0000313" key="11">
    <source>
        <dbReference type="EMBL" id="KAH0815532.1"/>
    </source>
</evidence>
<dbReference type="InterPro" id="IPR042296">
    <property type="entry name" value="tRNA_met_Trm1_C"/>
</dbReference>
<evidence type="ECO:0000256" key="10">
    <source>
        <dbReference type="PROSITE-ProRule" id="PRU00958"/>
    </source>
</evidence>
<dbReference type="PROSITE" id="PS51626">
    <property type="entry name" value="SAM_MT_TRM1"/>
    <property type="match status" value="1"/>
</dbReference>
<dbReference type="Pfam" id="PF02005">
    <property type="entry name" value="TRM"/>
    <property type="match status" value="1"/>
</dbReference>
<reference evidence="11" key="1">
    <citation type="journal article" date="2020" name="J Insects Food Feed">
        <title>The yellow mealworm (Tenebrio molitor) genome: a resource for the emerging insects as food and feed industry.</title>
        <authorList>
            <person name="Eriksson T."/>
            <person name="Andere A."/>
            <person name="Kelstrup H."/>
            <person name="Emery V."/>
            <person name="Picard C."/>
        </authorList>
    </citation>
    <scope>NUCLEOTIDE SEQUENCE</scope>
    <source>
        <strain evidence="11">Stoneville</strain>
        <tissue evidence="11">Whole head</tissue>
    </source>
</reference>
<proteinExistence type="inferred from homology"/>
<keyword evidence="6 10" id="KW-0694">RNA-binding</keyword>
<keyword evidence="12" id="KW-1185">Reference proteome</keyword>
<dbReference type="PANTHER" id="PTHR10631">
    <property type="entry name" value="N 2 ,N 2 -DIMETHYLGUANOSINE TRNA METHYLTRANSFERASE"/>
    <property type="match status" value="1"/>
</dbReference>
<evidence type="ECO:0000256" key="7">
    <source>
        <dbReference type="ARBA" id="ARBA00039099"/>
    </source>
</evidence>
<keyword evidence="2 10" id="KW-0489">Methyltransferase</keyword>
<comment type="similarity">
    <text evidence="10">Belongs to the class I-like SAM-binding methyltransferase superfamily. Trm1 family.</text>
</comment>
<dbReference type="GO" id="GO:0160104">
    <property type="term" value="F:tRNA (guanine(26)-N2)-dimethyltransferase activity"/>
    <property type="evidence" value="ECO:0007669"/>
    <property type="project" value="UniProtKB-UniRule"/>
</dbReference>
<comment type="caution">
    <text evidence="11">The sequence shown here is derived from an EMBL/GenBank/DDBJ whole genome shotgun (WGS) entry which is preliminary data.</text>
</comment>
<evidence type="ECO:0000256" key="1">
    <source>
        <dbReference type="ARBA" id="ARBA00022555"/>
    </source>
</evidence>